<feature type="non-terminal residue" evidence="2">
    <location>
        <position position="139"/>
    </location>
</feature>
<dbReference type="AlphaFoldDB" id="A0A1B6KSF1"/>
<gene>
    <name evidence="2" type="ORF">g.50325</name>
</gene>
<organism evidence="2">
    <name type="scientific">Graphocephala atropunctata</name>
    <dbReference type="NCBI Taxonomy" id="36148"/>
    <lineage>
        <taxon>Eukaryota</taxon>
        <taxon>Metazoa</taxon>
        <taxon>Ecdysozoa</taxon>
        <taxon>Arthropoda</taxon>
        <taxon>Hexapoda</taxon>
        <taxon>Insecta</taxon>
        <taxon>Pterygota</taxon>
        <taxon>Neoptera</taxon>
        <taxon>Paraneoptera</taxon>
        <taxon>Hemiptera</taxon>
        <taxon>Auchenorrhyncha</taxon>
        <taxon>Membracoidea</taxon>
        <taxon>Cicadellidae</taxon>
        <taxon>Cicadellinae</taxon>
        <taxon>Cicadellini</taxon>
        <taxon>Graphocephala</taxon>
    </lineage>
</organism>
<evidence type="ECO:0000313" key="2">
    <source>
        <dbReference type="EMBL" id="JAT14386.1"/>
    </source>
</evidence>
<protein>
    <submittedName>
        <fullName evidence="2">Uncharacterized protein</fullName>
    </submittedName>
</protein>
<feature type="compositionally biased region" description="Polar residues" evidence="1">
    <location>
        <begin position="47"/>
        <end position="67"/>
    </location>
</feature>
<feature type="non-terminal residue" evidence="2">
    <location>
        <position position="1"/>
    </location>
</feature>
<evidence type="ECO:0000256" key="1">
    <source>
        <dbReference type="SAM" id="MobiDB-lite"/>
    </source>
</evidence>
<feature type="region of interest" description="Disordered" evidence="1">
    <location>
        <begin position="1"/>
        <end position="96"/>
    </location>
</feature>
<reference evidence="2" key="1">
    <citation type="submission" date="2015-11" db="EMBL/GenBank/DDBJ databases">
        <title>De novo transcriptome assembly of four potential Pierce s Disease insect vectors from Arizona vineyards.</title>
        <authorList>
            <person name="Tassone E.E."/>
        </authorList>
    </citation>
    <scope>NUCLEOTIDE SEQUENCE</scope>
</reference>
<proteinExistence type="predicted"/>
<dbReference type="EMBL" id="GEBQ01025591">
    <property type="protein sequence ID" value="JAT14386.1"/>
    <property type="molecule type" value="Transcribed_RNA"/>
</dbReference>
<feature type="compositionally biased region" description="Acidic residues" evidence="1">
    <location>
        <begin position="37"/>
        <end position="46"/>
    </location>
</feature>
<accession>A0A1B6KSF1</accession>
<name>A0A1B6KSF1_9HEMI</name>
<sequence>YKENKDIDNNENDSENINASDNSGESYNYSEMMYSDDYSDVVEEAEQQPQSDSEYRQVSLNSLISNYKENKDIDNNENDSENINASDNSGESYNYSEMMYSDDYSDVVEEAEQQPQSDSEYRQVSLNSLISNYKENKDI</sequence>